<dbReference type="AlphaFoldDB" id="A0A382T3F3"/>
<dbReference type="Pfam" id="PF11977">
    <property type="entry name" value="RNase_Zc3h12a"/>
    <property type="match status" value="1"/>
</dbReference>
<dbReference type="InterPro" id="IPR021869">
    <property type="entry name" value="RNase_Zc3h12_NYN"/>
</dbReference>
<evidence type="ECO:0000313" key="2">
    <source>
        <dbReference type="EMBL" id="SVD16596.1"/>
    </source>
</evidence>
<evidence type="ECO:0000259" key="1">
    <source>
        <dbReference type="Pfam" id="PF11977"/>
    </source>
</evidence>
<reference evidence="2" key="1">
    <citation type="submission" date="2018-05" db="EMBL/GenBank/DDBJ databases">
        <authorList>
            <person name="Lanie J.A."/>
            <person name="Ng W.-L."/>
            <person name="Kazmierczak K.M."/>
            <person name="Andrzejewski T.M."/>
            <person name="Davidsen T.M."/>
            <person name="Wayne K.J."/>
            <person name="Tettelin H."/>
            <person name="Glass J.I."/>
            <person name="Rusch D."/>
            <person name="Podicherti R."/>
            <person name="Tsui H.-C.T."/>
            <person name="Winkler M.E."/>
        </authorList>
    </citation>
    <scope>NUCLEOTIDE SEQUENCE</scope>
</reference>
<sequence length="161" mass="18218">MTVEKSPPVVVIDGRNVAYSGNGKADWNRVLIATTHISSIGIRVIVVMPHWAADDEVKKQIRKISQLHLVDVGDDKESDDKTALGLCIVEDGYYVSRDKKMHKHLKGELIDRAWCASRRIDFHFDGEGGFVPHYPESWHPAWKDATETMASAKPKIREVRE</sequence>
<name>A0A382T3F3_9ZZZZ</name>
<dbReference type="Gene3D" id="3.40.50.11980">
    <property type="match status" value="1"/>
</dbReference>
<organism evidence="2">
    <name type="scientific">marine metagenome</name>
    <dbReference type="NCBI Taxonomy" id="408172"/>
    <lineage>
        <taxon>unclassified sequences</taxon>
        <taxon>metagenomes</taxon>
        <taxon>ecological metagenomes</taxon>
    </lineage>
</organism>
<dbReference type="EMBL" id="UINC01133583">
    <property type="protein sequence ID" value="SVD16596.1"/>
    <property type="molecule type" value="Genomic_DNA"/>
</dbReference>
<gene>
    <name evidence="2" type="ORF">METZ01_LOCUS369450</name>
</gene>
<protein>
    <recommendedName>
        <fullName evidence="1">RNase NYN domain-containing protein</fullName>
    </recommendedName>
</protein>
<feature type="domain" description="RNase NYN" evidence="1">
    <location>
        <begin position="9"/>
        <end position="132"/>
    </location>
</feature>
<accession>A0A382T3F3</accession>
<proteinExistence type="predicted"/>